<keyword evidence="2" id="KW-1185">Reference proteome</keyword>
<reference evidence="2" key="1">
    <citation type="submission" date="2018-02" db="EMBL/GenBank/DDBJ databases">
        <authorList>
            <person name="Seth-Smith MB H."/>
            <person name="Seth-Smith H."/>
        </authorList>
    </citation>
    <scope>NUCLEOTIDE SEQUENCE [LARGE SCALE GENOMIC DNA]</scope>
</reference>
<proteinExistence type="predicted"/>
<dbReference type="EMBL" id="LR130759">
    <property type="protein sequence ID" value="VDM88522.1"/>
    <property type="molecule type" value="Genomic_DNA"/>
</dbReference>
<dbReference type="KEGG" id="mbai:MB901379_02084"/>
<sequence>MGGDRTTVSLADELRSSVLPMTGETVTSALVLPPVLGRTERYVVRREDTIAHRVDPRLPEVLATLSS</sequence>
<accession>A0A447GDG9</accession>
<protein>
    <submittedName>
        <fullName evidence="1">Uncharacterized protein</fullName>
    </submittedName>
</protein>
<dbReference type="AlphaFoldDB" id="A0A447GDG9"/>
<dbReference type="Proteomes" id="UP000269998">
    <property type="component" value="Chromosome"/>
</dbReference>
<evidence type="ECO:0000313" key="2">
    <source>
        <dbReference type="Proteomes" id="UP000269998"/>
    </source>
</evidence>
<gene>
    <name evidence="1" type="ORF">MB901379_02084</name>
</gene>
<evidence type="ECO:0000313" key="1">
    <source>
        <dbReference type="EMBL" id="VDM88522.1"/>
    </source>
</evidence>
<organism evidence="1 2">
    <name type="scientific">Mycobacterium basiliense</name>
    <dbReference type="NCBI Taxonomy" id="2094119"/>
    <lineage>
        <taxon>Bacteria</taxon>
        <taxon>Bacillati</taxon>
        <taxon>Actinomycetota</taxon>
        <taxon>Actinomycetes</taxon>
        <taxon>Mycobacteriales</taxon>
        <taxon>Mycobacteriaceae</taxon>
        <taxon>Mycobacterium</taxon>
    </lineage>
</organism>
<name>A0A447GDG9_9MYCO</name>